<accession>A0AAN8ZDI3</accession>
<name>A0AAN8ZDI3_9MAGN</name>
<dbReference type="PANTHER" id="PTHR47384:SF2">
    <property type="entry name" value="E3 UBIQUITIN-PROTEIN LIGASE CCNB1IP1 HOMOLOG"/>
    <property type="match status" value="1"/>
</dbReference>
<protein>
    <submittedName>
        <fullName evidence="2">Uncharacterized protein</fullName>
    </submittedName>
</protein>
<sequence length="145" mass="17071">MKSAYRSVMFYTGQKEPEMQFKINRIVVQCKQKCDVMQDKFTEKLEQVHTAYQKMVKSKRVRACPRISRSSKKNLLRNTESTKRSVVQPANSFYAGNEQDLFTNPVNKMDNRDPIRKDWSMPETPGRQEEIWPPERTVQTLVPLI</sequence>
<gene>
    <name evidence="2" type="ORF">RJ641_034281</name>
</gene>
<dbReference type="GO" id="GO:0051026">
    <property type="term" value="P:chiasma assembly"/>
    <property type="evidence" value="ECO:0007669"/>
    <property type="project" value="TreeGrafter"/>
</dbReference>
<keyword evidence="3" id="KW-1185">Reference proteome</keyword>
<evidence type="ECO:0000313" key="2">
    <source>
        <dbReference type="EMBL" id="KAK6934126.1"/>
    </source>
</evidence>
<evidence type="ECO:0000256" key="1">
    <source>
        <dbReference type="SAM" id="MobiDB-lite"/>
    </source>
</evidence>
<comment type="caution">
    <text evidence="2">The sequence shown here is derived from an EMBL/GenBank/DDBJ whole genome shotgun (WGS) entry which is preliminary data.</text>
</comment>
<reference evidence="2 3" key="1">
    <citation type="submission" date="2023-12" db="EMBL/GenBank/DDBJ databases">
        <title>A high-quality genome assembly for Dillenia turbinata (Dilleniales).</title>
        <authorList>
            <person name="Chanderbali A."/>
        </authorList>
    </citation>
    <scope>NUCLEOTIDE SEQUENCE [LARGE SCALE GENOMIC DNA]</scope>
    <source>
        <strain evidence="2">LSX21</strain>
        <tissue evidence="2">Leaf</tissue>
    </source>
</reference>
<dbReference type="Proteomes" id="UP001370490">
    <property type="component" value="Unassembled WGS sequence"/>
</dbReference>
<organism evidence="2 3">
    <name type="scientific">Dillenia turbinata</name>
    <dbReference type="NCBI Taxonomy" id="194707"/>
    <lineage>
        <taxon>Eukaryota</taxon>
        <taxon>Viridiplantae</taxon>
        <taxon>Streptophyta</taxon>
        <taxon>Embryophyta</taxon>
        <taxon>Tracheophyta</taxon>
        <taxon>Spermatophyta</taxon>
        <taxon>Magnoliopsida</taxon>
        <taxon>eudicotyledons</taxon>
        <taxon>Gunneridae</taxon>
        <taxon>Pentapetalae</taxon>
        <taxon>Dilleniales</taxon>
        <taxon>Dilleniaceae</taxon>
        <taxon>Dillenia</taxon>
    </lineage>
</organism>
<feature type="region of interest" description="Disordered" evidence="1">
    <location>
        <begin position="98"/>
        <end position="129"/>
    </location>
</feature>
<proteinExistence type="predicted"/>
<evidence type="ECO:0000313" key="3">
    <source>
        <dbReference type="Proteomes" id="UP001370490"/>
    </source>
</evidence>
<dbReference type="InterPro" id="IPR055328">
    <property type="entry name" value="HEI10-like"/>
</dbReference>
<feature type="compositionally biased region" description="Basic and acidic residues" evidence="1">
    <location>
        <begin position="109"/>
        <end position="129"/>
    </location>
</feature>
<dbReference type="EMBL" id="JBAMMX010000008">
    <property type="protein sequence ID" value="KAK6934126.1"/>
    <property type="molecule type" value="Genomic_DNA"/>
</dbReference>
<dbReference type="AlphaFoldDB" id="A0AAN8ZDI3"/>
<dbReference type="PANTHER" id="PTHR47384">
    <property type="entry name" value="E3 UBIQUITIN-PROTEIN LIGASE CCNB1IP1 HOMOLOG"/>
    <property type="match status" value="1"/>
</dbReference>